<evidence type="ECO:0000259" key="2">
    <source>
        <dbReference type="SMART" id="SM00829"/>
    </source>
</evidence>
<dbReference type="Pfam" id="PF16884">
    <property type="entry name" value="ADH_N_2"/>
    <property type="match status" value="1"/>
</dbReference>
<dbReference type="SUPFAM" id="SSF50129">
    <property type="entry name" value="GroES-like"/>
    <property type="match status" value="1"/>
</dbReference>
<organism evidence="3 4">
    <name type="scientific">Kordiimonas pumila</name>
    <dbReference type="NCBI Taxonomy" id="2161677"/>
    <lineage>
        <taxon>Bacteria</taxon>
        <taxon>Pseudomonadati</taxon>
        <taxon>Pseudomonadota</taxon>
        <taxon>Alphaproteobacteria</taxon>
        <taxon>Kordiimonadales</taxon>
        <taxon>Kordiimonadaceae</taxon>
        <taxon>Kordiimonas</taxon>
    </lineage>
</organism>
<accession>A0ABV7D835</accession>
<dbReference type="InterPro" id="IPR011032">
    <property type="entry name" value="GroES-like_sf"/>
</dbReference>
<keyword evidence="4" id="KW-1185">Reference proteome</keyword>
<dbReference type="EC" id="1.-.-.-" evidence="3"/>
<dbReference type="PANTHER" id="PTHR43205">
    <property type="entry name" value="PROSTAGLANDIN REDUCTASE"/>
    <property type="match status" value="1"/>
</dbReference>
<dbReference type="EMBL" id="JBHRSL010000010">
    <property type="protein sequence ID" value="MFC3053158.1"/>
    <property type="molecule type" value="Genomic_DNA"/>
</dbReference>
<evidence type="ECO:0000313" key="4">
    <source>
        <dbReference type="Proteomes" id="UP001595444"/>
    </source>
</evidence>
<reference evidence="4" key="1">
    <citation type="journal article" date="2019" name="Int. J. Syst. Evol. Microbiol.">
        <title>The Global Catalogue of Microorganisms (GCM) 10K type strain sequencing project: providing services to taxonomists for standard genome sequencing and annotation.</title>
        <authorList>
            <consortium name="The Broad Institute Genomics Platform"/>
            <consortium name="The Broad Institute Genome Sequencing Center for Infectious Disease"/>
            <person name="Wu L."/>
            <person name="Ma J."/>
        </authorList>
    </citation>
    <scope>NUCLEOTIDE SEQUENCE [LARGE SCALE GENOMIC DNA]</scope>
    <source>
        <strain evidence="4">KCTC 62164</strain>
    </source>
</reference>
<evidence type="ECO:0000256" key="1">
    <source>
        <dbReference type="ARBA" id="ARBA00023002"/>
    </source>
</evidence>
<evidence type="ECO:0000313" key="3">
    <source>
        <dbReference type="EMBL" id="MFC3053158.1"/>
    </source>
</evidence>
<dbReference type="Gene3D" id="3.90.180.10">
    <property type="entry name" value="Medium-chain alcohol dehydrogenases, catalytic domain"/>
    <property type="match status" value="1"/>
</dbReference>
<dbReference type="GO" id="GO:0016491">
    <property type="term" value="F:oxidoreductase activity"/>
    <property type="evidence" value="ECO:0007669"/>
    <property type="project" value="UniProtKB-KW"/>
</dbReference>
<dbReference type="Gene3D" id="3.40.50.720">
    <property type="entry name" value="NAD(P)-binding Rossmann-like Domain"/>
    <property type="match status" value="1"/>
</dbReference>
<sequence>MTVKIAKSWHFNKRPKNMIESDTFVLKELPIPPLKDGEFLFKTIYLSLDATNRVWLSDWDIYMEPVHIGDPMRGFVFGQIIESRNPNFPVGRYAAGLHTWSDHIITNGDSFDLFPVLDGLDLAETFAILSVAGPTAHVGLHEIGGLKENETVVVSGAAGAVGTIVGQIAKIRGCRVIGIAGSDEKCAMIVNEFGYDAAINYKTEDVTEALGKLCPDGIDLCFENVGGDILDASLTHMKDFGRVVICGLISSYNSSEPVPGPYMFRNLIMRRLTVRGFVILDHADIMPDVLKELASWVANGKLKMPTHIVDGLEAAPNALNLLYTGGNTGKLLVKI</sequence>
<comment type="caution">
    <text evidence="3">The sequence shown here is derived from an EMBL/GenBank/DDBJ whole genome shotgun (WGS) entry which is preliminary data.</text>
</comment>
<dbReference type="RefSeq" id="WP_228073534.1">
    <property type="nucleotide sequence ID" value="NZ_CP061205.1"/>
</dbReference>
<protein>
    <submittedName>
        <fullName evidence="3">NADP-dependent oxidoreductase</fullName>
        <ecNumber evidence="3">1.-.-.-</ecNumber>
    </submittedName>
</protein>
<dbReference type="InterPro" id="IPR020843">
    <property type="entry name" value="ER"/>
</dbReference>
<dbReference type="SMART" id="SM00829">
    <property type="entry name" value="PKS_ER"/>
    <property type="match status" value="1"/>
</dbReference>
<dbReference type="InterPro" id="IPR041694">
    <property type="entry name" value="ADH_N_2"/>
</dbReference>
<dbReference type="PANTHER" id="PTHR43205:SF42">
    <property type="entry name" value="ALCOHOL DEHYDROGENASE, ZINC-CONTAINING (AFU_ORTHOLOGUE AFUA_7G04530)"/>
    <property type="match status" value="1"/>
</dbReference>
<dbReference type="InterPro" id="IPR045010">
    <property type="entry name" value="MDR_fam"/>
</dbReference>
<name>A0ABV7D835_9PROT</name>
<dbReference type="InterPro" id="IPR036291">
    <property type="entry name" value="NAD(P)-bd_dom_sf"/>
</dbReference>
<keyword evidence="1 3" id="KW-0560">Oxidoreductase</keyword>
<dbReference type="Pfam" id="PF00107">
    <property type="entry name" value="ADH_zinc_N"/>
    <property type="match status" value="1"/>
</dbReference>
<proteinExistence type="predicted"/>
<feature type="domain" description="Enoyl reductase (ER)" evidence="2">
    <location>
        <begin position="20"/>
        <end position="333"/>
    </location>
</feature>
<gene>
    <name evidence="3" type="ORF">ACFOKA_14685</name>
</gene>
<dbReference type="CDD" id="cd05288">
    <property type="entry name" value="PGDH"/>
    <property type="match status" value="1"/>
</dbReference>
<dbReference type="InterPro" id="IPR013149">
    <property type="entry name" value="ADH-like_C"/>
</dbReference>
<dbReference type="SUPFAM" id="SSF51735">
    <property type="entry name" value="NAD(P)-binding Rossmann-fold domains"/>
    <property type="match status" value="1"/>
</dbReference>
<dbReference type="Proteomes" id="UP001595444">
    <property type="component" value="Unassembled WGS sequence"/>
</dbReference>